<dbReference type="EMBL" id="FOPU01000001">
    <property type="protein sequence ID" value="SFH10979.1"/>
    <property type="molecule type" value="Genomic_DNA"/>
</dbReference>
<keyword evidence="7" id="KW-1185">Reference proteome</keyword>
<evidence type="ECO:0000256" key="4">
    <source>
        <dbReference type="ARBA" id="ARBA00023163"/>
    </source>
</evidence>
<dbReference type="Gene3D" id="3.40.190.290">
    <property type="match status" value="1"/>
</dbReference>
<feature type="domain" description="HTH lysR-type" evidence="5">
    <location>
        <begin position="1"/>
        <end position="57"/>
    </location>
</feature>
<dbReference type="STRING" id="34004.SAMN04488021_101217"/>
<dbReference type="PANTHER" id="PTHR30419">
    <property type="entry name" value="HTH-TYPE TRANSCRIPTIONAL REGULATOR YBHD"/>
    <property type="match status" value="1"/>
</dbReference>
<organism evidence="6 7">
    <name type="scientific">Paracoccus aminovorans</name>
    <dbReference type="NCBI Taxonomy" id="34004"/>
    <lineage>
        <taxon>Bacteria</taxon>
        <taxon>Pseudomonadati</taxon>
        <taxon>Pseudomonadota</taxon>
        <taxon>Alphaproteobacteria</taxon>
        <taxon>Rhodobacterales</taxon>
        <taxon>Paracoccaceae</taxon>
        <taxon>Paracoccus</taxon>
    </lineage>
</organism>
<dbReference type="PRINTS" id="PR00039">
    <property type="entry name" value="HTHLYSR"/>
</dbReference>
<dbReference type="RefSeq" id="WP_074965994.1">
    <property type="nucleotide sequence ID" value="NZ_CBCRYP010000002.1"/>
</dbReference>
<dbReference type="AlphaFoldDB" id="A0A1I2XD95"/>
<dbReference type="GO" id="GO:0005829">
    <property type="term" value="C:cytosol"/>
    <property type="evidence" value="ECO:0007669"/>
    <property type="project" value="TreeGrafter"/>
</dbReference>
<dbReference type="SUPFAM" id="SSF46785">
    <property type="entry name" value="Winged helix' DNA-binding domain"/>
    <property type="match status" value="1"/>
</dbReference>
<proteinExistence type="inferred from homology"/>
<dbReference type="GO" id="GO:0003677">
    <property type="term" value="F:DNA binding"/>
    <property type="evidence" value="ECO:0007669"/>
    <property type="project" value="UniProtKB-KW"/>
</dbReference>
<dbReference type="OrthoDB" id="9815174at2"/>
<accession>A0A1I2XD95</accession>
<dbReference type="FunFam" id="1.10.10.10:FF:000001">
    <property type="entry name" value="LysR family transcriptional regulator"/>
    <property type="match status" value="1"/>
</dbReference>
<evidence type="ECO:0000256" key="3">
    <source>
        <dbReference type="ARBA" id="ARBA00023125"/>
    </source>
</evidence>
<comment type="similarity">
    <text evidence="1">Belongs to the LysR transcriptional regulatory family.</text>
</comment>
<dbReference type="InterPro" id="IPR036390">
    <property type="entry name" value="WH_DNA-bd_sf"/>
</dbReference>
<dbReference type="CDD" id="cd05466">
    <property type="entry name" value="PBP2_LTTR_substrate"/>
    <property type="match status" value="1"/>
</dbReference>
<reference evidence="6 7" key="1">
    <citation type="submission" date="2016-10" db="EMBL/GenBank/DDBJ databases">
        <authorList>
            <person name="de Groot N.N."/>
        </authorList>
    </citation>
    <scope>NUCLEOTIDE SEQUENCE [LARGE SCALE GENOMIC DNA]</scope>
    <source>
        <strain evidence="6 7">DSM 8537</strain>
    </source>
</reference>
<evidence type="ECO:0000259" key="5">
    <source>
        <dbReference type="PROSITE" id="PS50931"/>
    </source>
</evidence>
<dbReference type="InterPro" id="IPR036388">
    <property type="entry name" value="WH-like_DNA-bd_sf"/>
</dbReference>
<dbReference type="Gene3D" id="1.10.10.10">
    <property type="entry name" value="Winged helix-like DNA-binding domain superfamily/Winged helix DNA-binding domain"/>
    <property type="match status" value="1"/>
</dbReference>
<dbReference type="InterPro" id="IPR050950">
    <property type="entry name" value="HTH-type_LysR_regulators"/>
</dbReference>
<evidence type="ECO:0000313" key="7">
    <source>
        <dbReference type="Proteomes" id="UP000183635"/>
    </source>
</evidence>
<keyword evidence="2" id="KW-0805">Transcription regulation</keyword>
<dbReference type="InterPro" id="IPR005119">
    <property type="entry name" value="LysR_subst-bd"/>
</dbReference>
<dbReference type="Pfam" id="PF03466">
    <property type="entry name" value="LysR_substrate"/>
    <property type="match status" value="1"/>
</dbReference>
<dbReference type="Proteomes" id="UP000183635">
    <property type="component" value="Unassembled WGS sequence"/>
</dbReference>
<evidence type="ECO:0000256" key="2">
    <source>
        <dbReference type="ARBA" id="ARBA00023015"/>
    </source>
</evidence>
<dbReference type="PANTHER" id="PTHR30419:SF31">
    <property type="entry name" value="BLR3139 PROTEIN"/>
    <property type="match status" value="1"/>
</dbReference>
<sequence length="301" mass="32703">MIDKLEMFMALARERHFGRAAESLGITQPTLSSAMRSLEEQLGVQLVRRGSRFQGLTPEGERVLGWARRIVGDARAMQAEMQASRKGVSGRLRLGVIPTAMPRIAELTGPFLKRHPSAGVSILSRSSDEIRDQIEALELDVGVTYLDSEPLGRVQSVPLYRETYCLIDRTEQAEPADWAEAATRPLCLLTPDMQNRRIVTRHLLEAGADAMPRVESTSMLAILAHVATGDWAAILPRALARGLPLPEGVQARDLEGDGHMVGLVVAGREPHPPLVEALLRLVGRNQPGAGGREAGNAPAID</sequence>
<dbReference type="InterPro" id="IPR000847">
    <property type="entry name" value="LysR_HTH_N"/>
</dbReference>
<dbReference type="SUPFAM" id="SSF53850">
    <property type="entry name" value="Periplasmic binding protein-like II"/>
    <property type="match status" value="1"/>
</dbReference>
<name>A0A1I2XD95_9RHOB</name>
<evidence type="ECO:0000313" key="6">
    <source>
        <dbReference type="EMBL" id="SFH10979.1"/>
    </source>
</evidence>
<keyword evidence="3 6" id="KW-0238">DNA-binding</keyword>
<dbReference type="Pfam" id="PF00126">
    <property type="entry name" value="HTH_1"/>
    <property type="match status" value="1"/>
</dbReference>
<dbReference type="PROSITE" id="PS50931">
    <property type="entry name" value="HTH_LYSR"/>
    <property type="match status" value="1"/>
</dbReference>
<evidence type="ECO:0000256" key="1">
    <source>
        <dbReference type="ARBA" id="ARBA00009437"/>
    </source>
</evidence>
<dbReference type="GO" id="GO:0003700">
    <property type="term" value="F:DNA-binding transcription factor activity"/>
    <property type="evidence" value="ECO:0007669"/>
    <property type="project" value="InterPro"/>
</dbReference>
<protein>
    <submittedName>
        <fullName evidence="6">DNA-binding transcriptional regulator, LysR family</fullName>
    </submittedName>
</protein>
<gene>
    <name evidence="6" type="ORF">SAMN04488021_101217</name>
</gene>
<keyword evidence="4" id="KW-0804">Transcription</keyword>